<dbReference type="SUPFAM" id="SSF55486">
    <property type="entry name" value="Metalloproteases ('zincins'), catalytic domain"/>
    <property type="match status" value="1"/>
</dbReference>
<dbReference type="AlphaFoldDB" id="A0A1B0ARF8"/>
<dbReference type="PRINTS" id="PR00138">
    <property type="entry name" value="MATRIXIN"/>
</dbReference>
<comment type="cofactor">
    <cofactor evidence="8">
        <name>Zn(2+)</name>
        <dbReference type="ChEBI" id="CHEBI:29105"/>
    </cofactor>
    <text evidence="8">Binds 2 Zn(2+) ions per subunit.</text>
</comment>
<feature type="binding site" evidence="8">
    <location>
        <position position="75"/>
    </location>
    <ligand>
        <name>Ca(2+)</name>
        <dbReference type="ChEBI" id="CHEBI:29108"/>
        <label>3</label>
    </ligand>
</feature>
<dbReference type="GO" id="GO:0005615">
    <property type="term" value="C:extracellular space"/>
    <property type="evidence" value="ECO:0007669"/>
    <property type="project" value="TreeGrafter"/>
</dbReference>
<feature type="binding site" evidence="8">
    <location>
        <position position="47"/>
    </location>
    <ligand>
        <name>Zn(2+)</name>
        <dbReference type="ChEBI" id="CHEBI:29105"/>
        <label>1</label>
    </ligand>
</feature>
<comment type="similarity">
    <text evidence="1">Belongs to the peptidase M10A family.</text>
</comment>
<keyword evidence="2" id="KW-0645">Protease</keyword>
<dbReference type="GO" id="GO:0004222">
    <property type="term" value="F:metalloendopeptidase activity"/>
    <property type="evidence" value="ECO:0007669"/>
    <property type="project" value="InterPro"/>
</dbReference>
<feature type="domain" description="Peptidase metallopeptidase" evidence="9">
    <location>
        <begin position="2"/>
        <end position="108"/>
    </location>
</feature>
<dbReference type="PANTHER" id="PTHR10201">
    <property type="entry name" value="MATRIX METALLOPROTEINASE"/>
    <property type="match status" value="1"/>
</dbReference>
<reference evidence="11" key="1">
    <citation type="submission" date="2015-01" db="EMBL/GenBank/DDBJ databases">
        <authorList>
            <person name="Aksoy S."/>
            <person name="Warren W."/>
            <person name="Wilson R.K."/>
        </authorList>
    </citation>
    <scope>NUCLEOTIDE SEQUENCE [LARGE SCALE GENOMIC DNA]</scope>
    <source>
        <strain evidence="11">IAEA</strain>
    </source>
</reference>
<feature type="binding site" evidence="8">
    <location>
        <position position="78"/>
    </location>
    <ligand>
        <name>Ca(2+)</name>
        <dbReference type="ChEBI" id="CHEBI:29108"/>
        <label>1</label>
    </ligand>
</feature>
<keyword evidence="8" id="KW-0106">Calcium</keyword>
<feature type="binding site" evidence="8">
    <location>
        <position position="71"/>
    </location>
    <ligand>
        <name>Ca(2+)</name>
        <dbReference type="ChEBI" id="CHEBI:29108"/>
        <label>2</label>
    </ligand>
</feature>
<dbReference type="Proteomes" id="UP000092460">
    <property type="component" value="Unassembled WGS sequence"/>
</dbReference>
<keyword evidence="6 8" id="KW-0862">Zinc</keyword>
<organism evidence="10 11">
    <name type="scientific">Glossina palpalis gambiensis</name>
    <dbReference type="NCBI Taxonomy" id="67801"/>
    <lineage>
        <taxon>Eukaryota</taxon>
        <taxon>Metazoa</taxon>
        <taxon>Ecdysozoa</taxon>
        <taxon>Arthropoda</taxon>
        <taxon>Hexapoda</taxon>
        <taxon>Insecta</taxon>
        <taxon>Pterygota</taxon>
        <taxon>Neoptera</taxon>
        <taxon>Endopterygota</taxon>
        <taxon>Diptera</taxon>
        <taxon>Brachycera</taxon>
        <taxon>Muscomorpha</taxon>
        <taxon>Hippoboscoidea</taxon>
        <taxon>Glossinidae</taxon>
        <taxon>Glossina</taxon>
    </lineage>
</organism>
<protein>
    <recommendedName>
        <fullName evidence="9">Peptidase metallopeptidase domain-containing protein</fullName>
    </recommendedName>
</protein>
<dbReference type="GO" id="GO:0030574">
    <property type="term" value="P:collagen catabolic process"/>
    <property type="evidence" value="ECO:0007669"/>
    <property type="project" value="TreeGrafter"/>
</dbReference>
<evidence type="ECO:0000256" key="8">
    <source>
        <dbReference type="PIRSR" id="PIRSR621190-2"/>
    </source>
</evidence>
<name>A0A1B0ARF8_9MUSC</name>
<feature type="binding site" evidence="8">
    <location>
        <position position="35"/>
    </location>
    <ligand>
        <name>Ca(2+)</name>
        <dbReference type="ChEBI" id="CHEBI:29108"/>
        <label>2</label>
    </ligand>
</feature>
<keyword evidence="11" id="KW-1185">Reference proteome</keyword>
<evidence type="ECO:0000256" key="2">
    <source>
        <dbReference type="ARBA" id="ARBA00022670"/>
    </source>
</evidence>
<feature type="binding site" evidence="8">
    <location>
        <position position="78"/>
    </location>
    <ligand>
        <name>Ca(2+)</name>
        <dbReference type="ChEBI" id="CHEBI:29108"/>
        <label>3</label>
    </ligand>
</feature>
<dbReference type="GO" id="GO:0030198">
    <property type="term" value="P:extracellular matrix organization"/>
    <property type="evidence" value="ECO:0007669"/>
    <property type="project" value="TreeGrafter"/>
</dbReference>
<evidence type="ECO:0000256" key="5">
    <source>
        <dbReference type="ARBA" id="ARBA00022801"/>
    </source>
</evidence>
<accession>A0A1B0ARF8</accession>
<evidence type="ECO:0000256" key="7">
    <source>
        <dbReference type="ARBA" id="ARBA00023049"/>
    </source>
</evidence>
<dbReference type="SMART" id="SM00235">
    <property type="entry name" value="ZnMc"/>
    <property type="match status" value="1"/>
</dbReference>
<evidence type="ECO:0000313" key="11">
    <source>
        <dbReference type="Proteomes" id="UP000092460"/>
    </source>
</evidence>
<dbReference type="InterPro" id="IPR024079">
    <property type="entry name" value="MetalloPept_cat_dom_sf"/>
</dbReference>
<keyword evidence="5" id="KW-0378">Hydrolase</keyword>
<dbReference type="EnsemblMetazoa" id="GPPI005798-RA">
    <property type="protein sequence ID" value="GPPI005798-PA"/>
    <property type="gene ID" value="GPPI005798"/>
</dbReference>
<dbReference type="GO" id="GO:0006508">
    <property type="term" value="P:proteolysis"/>
    <property type="evidence" value="ECO:0007669"/>
    <property type="project" value="UniProtKB-KW"/>
</dbReference>
<evidence type="ECO:0000259" key="9">
    <source>
        <dbReference type="SMART" id="SM00235"/>
    </source>
</evidence>
<feature type="binding site" evidence="8">
    <location>
        <position position="53"/>
    </location>
    <ligand>
        <name>Ca(2+)</name>
        <dbReference type="ChEBI" id="CHEBI:29108"/>
        <label>3</label>
    </ligand>
</feature>
<feature type="binding site" evidence="8">
    <location>
        <position position="69"/>
    </location>
    <ligand>
        <name>Ca(2+)</name>
        <dbReference type="ChEBI" id="CHEBI:29108"/>
        <label>2</label>
    </ligand>
</feature>
<feature type="binding site" evidence="8">
    <location>
        <position position="73"/>
    </location>
    <ligand>
        <name>Zn(2+)</name>
        <dbReference type="ChEBI" id="CHEBI:29105"/>
        <label>1</label>
    </ligand>
</feature>
<evidence type="ECO:0000313" key="10">
    <source>
        <dbReference type="EnsemblMetazoa" id="GPPI005798-PA"/>
    </source>
</evidence>
<dbReference type="InterPro" id="IPR021190">
    <property type="entry name" value="Pept_M10A"/>
</dbReference>
<dbReference type="EMBL" id="JXJN01002384">
    <property type="status" value="NOT_ANNOTATED_CDS"/>
    <property type="molecule type" value="Genomic_DNA"/>
</dbReference>
<feature type="binding site" evidence="8">
    <location>
        <position position="76"/>
    </location>
    <ligand>
        <name>Ca(2+)</name>
        <dbReference type="ChEBI" id="CHEBI:29108"/>
        <label>1</label>
    </ligand>
</feature>
<sequence>MTDAGQVRLILRKALSVWERSSKLTFREVYSDQADIQVLFARRDHGDGYKFDGPGQILAHAFYPGVGRGGDAHFDDDENWSFGASNTEEANFQSSLPKKSSFSNCYGVKSFNKVVTAYDGKGIDVKLNRIFQIHFLTTLLTYLHIENILFGYKEKWAATPAEVAAAADFTSKDIHVAAVANCV</sequence>
<comment type="cofactor">
    <cofactor evidence="8">
        <name>Ca(2+)</name>
        <dbReference type="ChEBI" id="CHEBI:29108"/>
    </cofactor>
    <text evidence="8">Can bind about 5 Ca(2+) ions per subunit.</text>
</comment>
<evidence type="ECO:0000256" key="4">
    <source>
        <dbReference type="ARBA" id="ARBA00022729"/>
    </source>
</evidence>
<evidence type="ECO:0000256" key="3">
    <source>
        <dbReference type="ARBA" id="ARBA00022723"/>
    </source>
</evidence>
<feature type="binding site" evidence="8">
    <location>
        <position position="45"/>
    </location>
    <ligand>
        <name>Zn(2+)</name>
        <dbReference type="ChEBI" id="CHEBI:29105"/>
        <label>1</label>
    </ligand>
</feature>
<evidence type="ECO:0000256" key="1">
    <source>
        <dbReference type="ARBA" id="ARBA00010370"/>
    </source>
</evidence>
<dbReference type="InterPro" id="IPR001818">
    <property type="entry name" value="Pept_M10_metallopeptidase"/>
</dbReference>
<keyword evidence="4" id="KW-0732">Signal</keyword>
<dbReference type="InterPro" id="IPR006026">
    <property type="entry name" value="Peptidase_Metallo"/>
</dbReference>
<proteinExistence type="inferred from homology"/>
<keyword evidence="7" id="KW-0482">Metalloprotease</keyword>
<keyword evidence="3 8" id="KW-0479">Metal-binding</keyword>
<dbReference type="VEuPathDB" id="VectorBase:GPPI005798"/>
<dbReference type="GO" id="GO:0008270">
    <property type="term" value="F:zinc ion binding"/>
    <property type="evidence" value="ECO:0007669"/>
    <property type="project" value="InterPro"/>
</dbReference>
<dbReference type="Gene3D" id="3.40.390.10">
    <property type="entry name" value="Collagenase (Catalytic Domain)"/>
    <property type="match status" value="1"/>
</dbReference>
<evidence type="ECO:0000256" key="6">
    <source>
        <dbReference type="ARBA" id="ARBA00022833"/>
    </source>
</evidence>
<dbReference type="Pfam" id="PF00413">
    <property type="entry name" value="Peptidase_M10"/>
    <property type="match status" value="1"/>
</dbReference>
<dbReference type="STRING" id="67801.A0A1B0ARF8"/>
<dbReference type="PANTHER" id="PTHR10201:SF291">
    <property type="entry name" value="MATRIX METALLOPROTEINASE 1, ISOFORM C-RELATED"/>
    <property type="match status" value="1"/>
</dbReference>
<reference evidence="10" key="2">
    <citation type="submission" date="2020-05" db="UniProtKB">
        <authorList>
            <consortium name="EnsemblMetazoa"/>
        </authorList>
    </citation>
    <scope>IDENTIFICATION</scope>
    <source>
        <strain evidence="10">IAEA</strain>
    </source>
</reference>
<feature type="binding site" evidence="8">
    <location>
        <position position="60"/>
    </location>
    <ligand>
        <name>Zn(2+)</name>
        <dbReference type="ChEBI" id="CHEBI:29105"/>
        <label>1</label>
    </ligand>
</feature>
<dbReference type="GO" id="GO:0031012">
    <property type="term" value="C:extracellular matrix"/>
    <property type="evidence" value="ECO:0007669"/>
    <property type="project" value="InterPro"/>
</dbReference>
<feature type="binding site" evidence="8">
    <location>
        <position position="52"/>
    </location>
    <ligand>
        <name>Ca(2+)</name>
        <dbReference type="ChEBI" id="CHEBI:29108"/>
        <label>3</label>
    </ligand>
</feature>